<reference evidence="1" key="1">
    <citation type="submission" date="2020-02" db="EMBL/GenBank/DDBJ databases">
        <title>Genome sequencing of the panga catfish, Pangasius djambal.</title>
        <authorList>
            <person name="Wen M."/>
            <person name="Zahm M."/>
            <person name="Roques C."/>
            <person name="Cabau C."/>
            <person name="Klopp C."/>
            <person name="Donnadieu C."/>
            <person name="Jouanno E."/>
            <person name="Avarre J.-C."/>
            <person name="Campet M."/>
            <person name="Ha T."/>
            <person name="Dugue R."/>
            <person name="Lampietro C."/>
            <person name="Louis A."/>
            <person name="Herpin A."/>
            <person name="Echchiki A."/>
            <person name="Berthelot C."/>
            <person name="Parey E."/>
            <person name="Roest-Crollius H."/>
            <person name="Braasch I."/>
            <person name="Postlethwait J.H."/>
            <person name="Bobe J."/>
            <person name="Montfort J."/>
            <person name="Bouchez O."/>
            <person name="Begum T."/>
            <person name="Schartl M."/>
            <person name="Gustiano R."/>
            <person name="Guiguen Y."/>
        </authorList>
    </citation>
    <scope>NUCLEOTIDE SEQUENCE</scope>
    <source>
        <strain evidence="1">Pdj_M5554</strain>
    </source>
</reference>
<keyword evidence="2" id="KW-1185">Reference proteome</keyword>
<evidence type="ECO:0000313" key="2">
    <source>
        <dbReference type="Proteomes" id="UP000830395"/>
    </source>
</evidence>
<accession>A0ACC5YUD8</accession>
<name>A0ACC5YUD8_9TELE</name>
<dbReference type="EMBL" id="CM040987">
    <property type="protein sequence ID" value="MCJ8738952.1"/>
    <property type="molecule type" value="Genomic_DNA"/>
</dbReference>
<protein>
    <submittedName>
        <fullName evidence="1">Uncharacterized protein</fullName>
    </submittedName>
</protein>
<feature type="non-terminal residue" evidence="1">
    <location>
        <position position="316"/>
    </location>
</feature>
<sequence length="316" mass="34495">MMKTSAVSLTVWFAQVLMLCAFHENLLTTQELDVSITTSEKLTTNQDVRTKTETMTAMTTTMSAEELSDWTPGLTPTLEMNGFTSSVEDERKNSMISTSHHNIMSLTEMAVSTNTTGVGTEYQETGTGTESTSLNIQETTEISTSGTSIQLGHDVQTTTSTSWTEDRTSDTDEANATMVPLIHSTYKTDVTLTSRSYDTTDYQSPAPTTAGTSLEIFSTNQTPPDDTTNTVTPTATSGRINITATPVRSTQVTSGSTEITEEPLVSSTKMMDWETEENTEALATTRGNVYENTSNTTWRDGIWSTKPEDTWSTTTT</sequence>
<organism evidence="1 2">
    <name type="scientific">Pangasius djambal</name>
    <dbReference type="NCBI Taxonomy" id="1691987"/>
    <lineage>
        <taxon>Eukaryota</taxon>
        <taxon>Metazoa</taxon>
        <taxon>Chordata</taxon>
        <taxon>Craniata</taxon>
        <taxon>Vertebrata</taxon>
        <taxon>Euteleostomi</taxon>
        <taxon>Actinopterygii</taxon>
        <taxon>Neopterygii</taxon>
        <taxon>Teleostei</taxon>
        <taxon>Ostariophysi</taxon>
        <taxon>Siluriformes</taxon>
        <taxon>Pangasiidae</taxon>
        <taxon>Pangasius</taxon>
    </lineage>
</organism>
<gene>
    <name evidence="1" type="ORF">PDJAM_G00041420</name>
</gene>
<comment type="caution">
    <text evidence="1">The sequence shown here is derived from an EMBL/GenBank/DDBJ whole genome shotgun (WGS) entry which is preliminary data.</text>
</comment>
<proteinExistence type="predicted"/>
<dbReference type="Proteomes" id="UP000830395">
    <property type="component" value="Chromosome 13"/>
</dbReference>
<evidence type="ECO:0000313" key="1">
    <source>
        <dbReference type="EMBL" id="MCJ8738952.1"/>
    </source>
</evidence>